<dbReference type="FunFam" id="3.40.50.970:FF:000101">
    <property type="entry name" value="Putative phosphonopyruvate decarboxylase"/>
    <property type="match status" value="1"/>
</dbReference>
<dbReference type="PANTHER" id="PTHR42818:SF1">
    <property type="entry name" value="SULFOPYRUVATE DECARBOXYLASE"/>
    <property type="match status" value="1"/>
</dbReference>
<feature type="domain" description="Thiamine pyrophosphate enzyme TPP-binding" evidence="5">
    <location>
        <begin position="279"/>
        <end position="421"/>
    </location>
</feature>
<dbReference type="GO" id="GO:0030976">
    <property type="term" value="F:thiamine pyrophosphate binding"/>
    <property type="evidence" value="ECO:0007669"/>
    <property type="project" value="InterPro"/>
</dbReference>
<dbReference type="Proteomes" id="UP000583944">
    <property type="component" value="Unassembled WGS sequence"/>
</dbReference>
<dbReference type="FunFam" id="3.40.50.970:FF:000100">
    <property type="entry name" value="Putative phosphonopyruvate decarboxylase"/>
    <property type="match status" value="1"/>
</dbReference>
<dbReference type="InterPro" id="IPR012001">
    <property type="entry name" value="Thiamin_PyroP_enz_TPP-bd_dom"/>
</dbReference>
<dbReference type="GO" id="GO:0033980">
    <property type="term" value="F:phosphonopyruvate decarboxylase activity"/>
    <property type="evidence" value="ECO:0007669"/>
    <property type="project" value="InterPro"/>
</dbReference>
<dbReference type="SUPFAM" id="SSF52518">
    <property type="entry name" value="Thiamin diphosphate-binding fold (THDP-binding)"/>
    <property type="match status" value="2"/>
</dbReference>
<evidence type="ECO:0000256" key="1">
    <source>
        <dbReference type="ARBA" id="ARBA00022793"/>
    </source>
</evidence>
<keyword evidence="4" id="KW-1133">Transmembrane helix</keyword>
<evidence type="ECO:0000313" key="8">
    <source>
        <dbReference type="Proteomes" id="UP000583944"/>
    </source>
</evidence>
<dbReference type="NCBIfam" id="TIGR03297">
    <property type="entry name" value="Ppyr-DeCO2ase"/>
    <property type="match status" value="1"/>
</dbReference>
<keyword evidence="4" id="KW-0812">Transmembrane</keyword>
<dbReference type="VEuPathDB" id="TriTrypDB:ECC02_006307"/>
<dbReference type="Pfam" id="PF02775">
    <property type="entry name" value="TPP_enzyme_C"/>
    <property type="match status" value="1"/>
</dbReference>
<feature type="transmembrane region" description="Helical" evidence="4">
    <location>
        <begin position="28"/>
        <end position="53"/>
    </location>
</feature>
<gene>
    <name evidence="7" type="ORF">ECC02_006307</name>
</gene>
<dbReference type="InterPro" id="IPR029061">
    <property type="entry name" value="THDP-binding"/>
</dbReference>
<dbReference type="InterPro" id="IPR017684">
    <property type="entry name" value="Phosphono-pyrv_decarboxylase"/>
</dbReference>
<evidence type="ECO:0000256" key="3">
    <source>
        <dbReference type="ARBA" id="ARBA00023239"/>
    </source>
</evidence>
<evidence type="ECO:0000259" key="6">
    <source>
        <dbReference type="Pfam" id="PF02776"/>
    </source>
</evidence>
<accession>A0A7J6Y2P8</accession>
<dbReference type="InterPro" id="IPR051818">
    <property type="entry name" value="TPP_dependent_decarboxylase"/>
</dbReference>
<dbReference type="PANTHER" id="PTHR42818">
    <property type="entry name" value="SULFOPYRUVATE DECARBOXYLASE SUBUNIT ALPHA"/>
    <property type="match status" value="1"/>
</dbReference>
<organism evidence="7 8">
    <name type="scientific">Trypanosoma cruzi</name>
    <dbReference type="NCBI Taxonomy" id="5693"/>
    <lineage>
        <taxon>Eukaryota</taxon>
        <taxon>Discoba</taxon>
        <taxon>Euglenozoa</taxon>
        <taxon>Kinetoplastea</taxon>
        <taxon>Metakinetoplastina</taxon>
        <taxon>Trypanosomatida</taxon>
        <taxon>Trypanosomatidae</taxon>
        <taxon>Trypanosoma</taxon>
        <taxon>Schizotrypanum</taxon>
    </lineage>
</organism>
<evidence type="ECO:0000313" key="7">
    <source>
        <dbReference type="EMBL" id="KAF5220735.1"/>
    </source>
</evidence>
<keyword evidence="1" id="KW-0210">Decarboxylase</keyword>
<keyword evidence="3" id="KW-0456">Lyase</keyword>
<sequence>MLGALSQNVTCYFVFLSLCGNRELGLSWASLLLIAAIVTVFVEFCFCTTHVVLMGKLAPELFYNALRRRGVTRFFGVPDSLLKDFCAFVTDNTHPREHIITANEGNALAMAAGHHLATGEFPLVYMQNSGLGNIINPLLSLAHAEVYRIPLLMLVGWRGAPGVKDEPQHVAQGRLSEDLLRVLEVPYSVLSADCDDVEASMQKSLDVAFEHMQSAGTPYTLLVRPGLFSKHKILKSWNDLKGIPMSREEAIEQVLRQLDTKDVVVSTTGMPSREVFEIRERSGMGHAQDFLTVGCMGHCSSIAAGIALAKPEKQVFCLDGDGAAIMHMGSFAVHGGAAAVQPVNGDDASRLLHNYKHVVLNNGAHDSVGGQPTAAYDVSITQVAKACGFTTVREEPVMELGDLVKAMSELKEAMGPAFLEILVKKGNRPDLGRPTTTPQENKKIFMKFLNDS</sequence>
<protein>
    <recommendedName>
        <fullName evidence="9">Phosphonopyruvate decarboxylase</fullName>
    </recommendedName>
</protein>
<comment type="caution">
    <text evidence="7">The sequence shown here is derived from an EMBL/GenBank/DDBJ whole genome shotgun (WGS) entry which is preliminary data.</text>
</comment>
<keyword evidence="2" id="KW-0786">Thiamine pyrophosphate</keyword>
<dbReference type="VEuPathDB" id="TriTrypDB:BCY84_15811"/>
<evidence type="ECO:0000256" key="2">
    <source>
        <dbReference type="ARBA" id="ARBA00023052"/>
    </source>
</evidence>
<dbReference type="CDD" id="cd07035">
    <property type="entry name" value="TPP_PYR_POX_like"/>
    <property type="match status" value="1"/>
</dbReference>
<dbReference type="InterPro" id="IPR011766">
    <property type="entry name" value="TPP_enzyme_TPP-bd"/>
</dbReference>
<evidence type="ECO:0000256" key="4">
    <source>
        <dbReference type="SAM" id="Phobius"/>
    </source>
</evidence>
<evidence type="ECO:0008006" key="9">
    <source>
        <dbReference type="Google" id="ProtNLM"/>
    </source>
</evidence>
<proteinExistence type="predicted"/>
<dbReference type="Gene3D" id="3.40.50.970">
    <property type="match status" value="2"/>
</dbReference>
<name>A0A7J6Y2P8_TRYCR</name>
<dbReference type="EMBL" id="JABDHM010000047">
    <property type="protein sequence ID" value="KAF5220735.1"/>
    <property type="molecule type" value="Genomic_DNA"/>
</dbReference>
<evidence type="ECO:0000259" key="5">
    <source>
        <dbReference type="Pfam" id="PF02775"/>
    </source>
</evidence>
<dbReference type="AlphaFoldDB" id="A0A7J6Y2P8"/>
<dbReference type="CDD" id="cd03371">
    <property type="entry name" value="TPP_PpyrDC"/>
    <property type="match status" value="1"/>
</dbReference>
<dbReference type="Pfam" id="PF02776">
    <property type="entry name" value="TPP_enzyme_N"/>
    <property type="match status" value="1"/>
</dbReference>
<keyword evidence="4" id="KW-0472">Membrane</keyword>
<dbReference type="GO" id="GO:0032923">
    <property type="term" value="P:organic phosphonate biosynthetic process"/>
    <property type="evidence" value="ECO:0007669"/>
    <property type="project" value="InterPro"/>
</dbReference>
<reference evidence="7 8" key="1">
    <citation type="journal article" date="2019" name="Genome Biol. Evol.">
        <title>Nanopore Sequencing Significantly Improves Genome Assembly of the Protozoan Parasite Trypanosoma cruzi.</title>
        <authorList>
            <person name="Diaz-Viraque F."/>
            <person name="Pita S."/>
            <person name="Greif G."/>
            <person name="de Souza R.C.M."/>
            <person name="Iraola G."/>
            <person name="Robello C."/>
        </authorList>
    </citation>
    <scope>NUCLEOTIDE SEQUENCE [LARGE SCALE GENOMIC DNA]</scope>
    <source>
        <strain evidence="7 8">Berenice</strain>
    </source>
</reference>
<feature type="domain" description="Thiamine pyrophosphate enzyme N-terminal TPP-binding" evidence="6">
    <location>
        <begin position="60"/>
        <end position="174"/>
    </location>
</feature>